<evidence type="ECO:0000313" key="1">
    <source>
        <dbReference type="EMBL" id="CCA25211.1"/>
    </source>
</evidence>
<protein>
    <submittedName>
        <fullName evidence="1">AlNc14C282G10122 protein</fullName>
    </submittedName>
</protein>
<proteinExistence type="predicted"/>
<reference evidence="1" key="2">
    <citation type="submission" date="2011-02" db="EMBL/GenBank/DDBJ databases">
        <authorList>
            <person name="MacLean D."/>
        </authorList>
    </citation>
    <scope>NUCLEOTIDE SEQUENCE</scope>
</reference>
<reference evidence="1" key="1">
    <citation type="journal article" date="2011" name="PLoS Biol.">
        <title>Gene gain and loss during evolution of obligate parasitism in the white rust pathogen of Arabidopsis thaliana.</title>
        <authorList>
            <person name="Kemen E."/>
            <person name="Gardiner A."/>
            <person name="Schultz-Larsen T."/>
            <person name="Kemen A.C."/>
            <person name="Balmuth A.L."/>
            <person name="Robert-Seilaniantz A."/>
            <person name="Bailey K."/>
            <person name="Holub E."/>
            <person name="Studholme D.J."/>
            <person name="Maclean D."/>
            <person name="Jones J.D."/>
        </authorList>
    </citation>
    <scope>NUCLEOTIDE SEQUENCE</scope>
</reference>
<name>F0WUX5_9STRA</name>
<dbReference type="AlphaFoldDB" id="F0WUX5"/>
<dbReference type="HOGENOM" id="CLU_2138160_0_0_1"/>
<organism evidence="1">
    <name type="scientific">Albugo laibachii Nc14</name>
    <dbReference type="NCBI Taxonomy" id="890382"/>
    <lineage>
        <taxon>Eukaryota</taxon>
        <taxon>Sar</taxon>
        <taxon>Stramenopiles</taxon>
        <taxon>Oomycota</taxon>
        <taxon>Peronosporomycetes</taxon>
        <taxon>Albuginales</taxon>
        <taxon>Albuginaceae</taxon>
        <taxon>Albugo</taxon>
    </lineage>
</organism>
<sequence length="113" mass="12857">MHDTEKGSQASIQDSDKKAQIPALTVKQDFAGKENTLTTLTHCDLDNDFSPNHIRIHIENDFTEWSLFQARVDTPDTLETPVRVKSGLEDCEMTRLPRTMNTIHTNLHLIRIG</sequence>
<accession>F0WUX5</accession>
<dbReference type="EMBL" id="FR824327">
    <property type="protein sequence ID" value="CCA25211.1"/>
    <property type="molecule type" value="Genomic_DNA"/>
</dbReference>
<gene>
    <name evidence="1" type="primary">AlNc14C282G10122</name>
    <name evidence="1" type="ORF">ALNC14_113550</name>
</gene>